<feature type="transmembrane region" description="Helical" evidence="1">
    <location>
        <begin position="205"/>
        <end position="222"/>
    </location>
</feature>
<dbReference type="EMBL" id="RQGD01000045">
    <property type="protein sequence ID" value="TGL56677.1"/>
    <property type="molecule type" value="Genomic_DNA"/>
</dbReference>
<keyword evidence="3" id="KW-1185">Reference proteome</keyword>
<evidence type="ECO:0000313" key="2">
    <source>
        <dbReference type="EMBL" id="TGL56677.1"/>
    </source>
</evidence>
<proteinExistence type="predicted"/>
<feature type="transmembrane region" description="Helical" evidence="1">
    <location>
        <begin position="234"/>
        <end position="250"/>
    </location>
</feature>
<accession>A0A4R9JYT6</accession>
<dbReference type="RefSeq" id="WP_135624895.1">
    <property type="nucleotide sequence ID" value="NZ_RQGD01000045.1"/>
</dbReference>
<dbReference type="AlphaFoldDB" id="A0A4R9JYT6"/>
<feature type="transmembrane region" description="Helical" evidence="1">
    <location>
        <begin position="43"/>
        <end position="59"/>
    </location>
</feature>
<gene>
    <name evidence="2" type="ORF">EHQ58_15885</name>
</gene>
<keyword evidence="1" id="KW-0472">Membrane</keyword>
<dbReference type="OrthoDB" id="321826at2"/>
<feature type="transmembrane region" description="Helical" evidence="1">
    <location>
        <begin position="7"/>
        <end position="31"/>
    </location>
</feature>
<keyword evidence="1" id="KW-0812">Transmembrane</keyword>
<feature type="transmembrane region" description="Helical" evidence="1">
    <location>
        <begin position="136"/>
        <end position="156"/>
    </location>
</feature>
<feature type="transmembrane region" description="Helical" evidence="1">
    <location>
        <begin position="106"/>
        <end position="129"/>
    </location>
</feature>
<feature type="transmembrane region" description="Helical" evidence="1">
    <location>
        <begin position="80"/>
        <end position="100"/>
    </location>
</feature>
<reference evidence="2" key="1">
    <citation type="journal article" date="2019" name="PLoS Negl. Trop. Dis.">
        <title>Revisiting the worldwide diversity of Leptospira species in the environment.</title>
        <authorList>
            <person name="Vincent A.T."/>
            <person name="Schiettekatte O."/>
            <person name="Bourhy P."/>
            <person name="Veyrier F.J."/>
            <person name="Picardeau M."/>
        </authorList>
    </citation>
    <scope>NUCLEOTIDE SEQUENCE [LARGE SCALE GENOMIC DNA]</scope>
    <source>
        <strain evidence="2">201702476</strain>
    </source>
</reference>
<feature type="transmembrane region" description="Helical" evidence="1">
    <location>
        <begin position="162"/>
        <end position="184"/>
    </location>
</feature>
<keyword evidence="1" id="KW-1133">Transmembrane helix</keyword>
<dbReference type="Proteomes" id="UP000297693">
    <property type="component" value="Unassembled WGS sequence"/>
</dbReference>
<protein>
    <recommendedName>
        <fullName evidence="4">Prenyltransferase</fullName>
    </recommendedName>
</protein>
<comment type="caution">
    <text evidence="2">The sequence shown here is derived from an EMBL/GenBank/DDBJ whole genome shotgun (WGS) entry which is preliminary data.</text>
</comment>
<evidence type="ECO:0000256" key="1">
    <source>
        <dbReference type="SAM" id="Phobius"/>
    </source>
</evidence>
<evidence type="ECO:0008006" key="4">
    <source>
        <dbReference type="Google" id="ProtNLM"/>
    </source>
</evidence>
<name>A0A4R9JYT6_9LEPT</name>
<sequence>MKEENHLLLAFFYLGGDVILALLANLSAFTFAFQYQIRRVDTFVLLLSVFGIYLLDRSYDALKERSDAKTRRGAFFIKKVSYTIPLGIFALSLALVLALLTNDTKFLLGGIFIGFLVGSYLILHLFFPFSLFPKEILIALLYCMGVSYPVIFFRPLQTLTEVLVYTMFFLSILVEVILLSLEDFQWDRKYQQMTLVLAWGQKKSKLILISLLVLGLLLALYVSTLDGVQKKVGIGYAVYFSTLAFLPRFLNAYPSDVRKIILELSYLPFLVYYFL</sequence>
<organism evidence="2 3">
    <name type="scientific">Leptospira ognonensis</name>
    <dbReference type="NCBI Taxonomy" id="2484945"/>
    <lineage>
        <taxon>Bacteria</taxon>
        <taxon>Pseudomonadati</taxon>
        <taxon>Spirochaetota</taxon>
        <taxon>Spirochaetia</taxon>
        <taxon>Leptospirales</taxon>
        <taxon>Leptospiraceae</taxon>
        <taxon>Leptospira</taxon>
    </lineage>
</organism>
<evidence type="ECO:0000313" key="3">
    <source>
        <dbReference type="Proteomes" id="UP000297693"/>
    </source>
</evidence>